<dbReference type="InterPro" id="IPR011604">
    <property type="entry name" value="PDDEXK-like_dom_sf"/>
</dbReference>
<dbReference type="OrthoDB" id="7801725at2"/>
<protein>
    <submittedName>
        <fullName evidence="2">Endonuclease</fullName>
    </submittedName>
</protein>
<keyword evidence="2" id="KW-0540">Nuclease</keyword>
<reference evidence="2 3" key="1">
    <citation type="submission" date="2018-09" db="EMBL/GenBank/DDBJ databases">
        <title>Sphingomonas peninsula sp. nov., isolated from fildes peninsula, Antarctic soil.</title>
        <authorList>
            <person name="Yingchao G."/>
        </authorList>
    </citation>
    <scope>NUCLEOTIDE SEQUENCE [LARGE SCALE GENOMIC DNA]</scope>
    <source>
        <strain evidence="2 3">YZ-8</strain>
    </source>
</reference>
<dbReference type="Gene3D" id="3.90.320.10">
    <property type="match status" value="1"/>
</dbReference>
<keyword evidence="2" id="KW-0378">Hydrolase</keyword>
<feature type="domain" description="YqaJ viral recombinase" evidence="1">
    <location>
        <begin position="15"/>
        <end position="148"/>
    </location>
</feature>
<dbReference type="InterPro" id="IPR011335">
    <property type="entry name" value="Restrct_endonuc-II-like"/>
</dbReference>
<keyword evidence="3" id="KW-1185">Reference proteome</keyword>
<dbReference type="Proteomes" id="UP000276254">
    <property type="component" value="Chromosome"/>
</dbReference>
<sequence length="313" mass="34460">MATQLKAVEQDDAAFRASVVGASEVAALFGASPWLTEFELYHRKTGAIATPEFNAVDANNVPENERSYWGVKLEPLIIEAACERWGYVPLKTPHRLDNGKGLGGHPDCIATCPERGKGILEVKMVDWLQVKKWGYEPPLNYLLQNMSYQGLSGALWGDMIVLVGGNELRRYQYDFRPLVYADIERRVEQFWQAIRAGDAPVPDFERDGRAITELLGVPTEEVADLRGDNEASDLADEWQAAKAEAKAADVRAETAKNALMMKIGSAGYAMLPLHKVSCSQTKGAAGTLITEAHVGTHIGARKGWRQFSVKEAN</sequence>
<dbReference type="GO" id="GO:0004519">
    <property type="term" value="F:endonuclease activity"/>
    <property type="evidence" value="ECO:0007669"/>
    <property type="project" value="UniProtKB-KW"/>
</dbReference>
<proteinExistence type="predicted"/>
<evidence type="ECO:0000313" key="2">
    <source>
        <dbReference type="EMBL" id="AYJ87632.1"/>
    </source>
</evidence>
<dbReference type="Pfam" id="PF09588">
    <property type="entry name" value="YqaJ"/>
    <property type="match status" value="1"/>
</dbReference>
<keyword evidence="2" id="KW-0255">Endonuclease</keyword>
<accession>A0A494TJS6</accession>
<name>A0A494TJS6_SPHPE</name>
<dbReference type="InterPro" id="IPR019080">
    <property type="entry name" value="YqaJ_viral_recombinase"/>
</dbReference>
<dbReference type="SUPFAM" id="SSF52980">
    <property type="entry name" value="Restriction endonuclease-like"/>
    <property type="match status" value="1"/>
</dbReference>
<dbReference type="AlphaFoldDB" id="A0A494TJS6"/>
<dbReference type="RefSeq" id="WP_121155202.1">
    <property type="nucleotide sequence ID" value="NZ_CP032829.1"/>
</dbReference>
<dbReference type="KEGG" id="spha:D3Y57_19035"/>
<evidence type="ECO:0000313" key="3">
    <source>
        <dbReference type="Proteomes" id="UP000276254"/>
    </source>
</evidence>
<dbReference type="EMBL" id="CP032829">
    <property type="protein sequence ID" value="AYJ87632.1"/>
    <property type="molecule type" value="Genomic_DNA"/>
</dbReference>
<organism evidence="2 3">
    <name type="scientific">Sphingomonas paeninsulae</name>
    <dbReference type="NCBI Taxonomy" id="2319844"/>
    <lineage>
        <taxon>Bacteria</taxon>
        <taxon>Pseudomonadati</taxon>
        <taxon>Pseudomonadota</taxon>
        <taxon>Alphaproteobacteria</taxon>
        <taxon>Sphingomonadales</taxon>
        <taxon>Sphingomonadaceae</taxon>
        <taxon>Sphingomonas</taxon>
    </lineage>
</organism>
<gene>
    <name evidence="2" type="ORF">D3Y57_19035</name>
</gene>
<evidence type="ECO:0000259" key="1">
    <source>
        <dbReference type="Pfam" id="PF09588"/>
    </source>
</evidence>